<accession>A0ABN8TFP8</accession>
<dbReference type="RefSeq" id="WP_149464153.1">
    <property type="nucleotide sequence ID" value="NZ_CALSBS010000026.1"/>
</dbReference>
<sequence>MLRPERWHVGLAGLLLMAVGGVAFLLQSASAPQNAAWEQQQRLRIARWQSVMPLQAALNITADTTLAATKPFSPVDFQRPGAELMSWTPAGRGGELVLETEWEQVPSVFMLLAERGMRLSAFTLQAGETRHVLTLQLEGIDAE</sequence>
<keyword evidence="3" id="KW-1185">Reference proteome</keyword>
<evidence type="ECO:0000259" key="1">
    <source>
        <dbReference type="Pfam" id="PF25319"/>
    </source>
</evidence>
<feature type="domain" description="DNA utilization protein HofO C-terminal" evidence="1">
    <location>
        <begin position="72"/>
        <end position="139"/>
    </location>
</feature>
<reference evidence="2" key="1">
    <citation type="submission" date="2022-05" db="EMBL/GenBank/DDBJ databases">
        <authorList>
            <person name="Blom J."/>
        </authorList>
    </citation>
    <scope>NUCLEOTIDE SEQUENCE</scope>
    <source>
        <strain evidence="2">Type strain: CPO20170097</strain>
    </source>
</reference>
<gene>
    <name evidence="2" type="ORF">FBBNIHIM_21345</name>
</gene>
<dbReference type="Proteomes" id="UP001152651">
    <property type="component" value="Unassembled WGS sequence"/>
</dbReference>
<protein>
    <recommendedName>
        <fullName evidence="1">DNA utilization protein HofO C-terminal domain-containing protein</fullName>
    </recommendedName>
</protein>
<proteinExistence type="predicted"/>
<dbReference type="Pfam" id="PF25319">
    <property type="entry name" value="HofO"/>
    <property type="match status" value="1"/>
</dbReference>
<evidence type="ECO:0000313" key="2">
    <source>
        <dbReference type="EMBL" id="CAH6661662.1"/>
    </source>
</evidence>
<comment type="caution">
    <text evidence="2">The sequence shown here is derived from an EMBL/GenBank/DDBJ whole genome shotgun (WGS) entry which is preliminary data.</text>
</comment>
<dbReference type="EMBL" id="CALSBS010000026">
    <property type="protein sequence ID" value="CAH6661662.1"/>
    <property type="molecule type" value="Genomic_DNA"/>
</dbReference>
<name>A0ABN8TFP8_9ENTR</name>
<dbReference type="InterPro" id="IPR057522">
    <property type="entry name" value="HofO_C"/>
</dbReference>
<organism evidence="2 3">
    <name type="scientific">Pseudocitrobacter vendiensis</name>
    <dbReference type="NCBI Taxonomy" id="2488306"/>
    <lineage>
        <taxon>Bacteria</taxon>
        <taxon>Pseudomonadati</taxon>
        <taxon>Pseudomonadota</taxon>
        <taxon>Gammaproteobacteria</taxon>
        <taxon>Enterobacterales</taxon>
        <taxon>Enterobacteriaceae</taxon>
        <taxon>Pseudocitrobacter</taxon>
    </lineage>
</organism>
<evidence type="ECO:0000313" key="3">
    <source>
        <dbReference type="Proteomes" id="UP001152651"/>
    </source>
</evidence>